<dbReference type="EnsemblBacteria" id="CAD74899">
    <property type="protein sequence ID" value="CAD74899"/>
    <property type="gene ID" value="RB6594"/>
</dbReference>
<dbReference type="KEGG" id="rba:RB6594"/>
<dbReference type="PATRIC" id="fig|243090.15.peg.3195"/>
<gene>
    <name evidence="1" type="ordered locus">RB6594</name>
</gene>
<dbReference type="Proteomes" id="UP000001025">
    <property type="component" value="Chromosome"/>
</dbReference>
<dbReference type="EMBL" id="BX294144">
    <property type="protein sequence ID" value="CAD74899.1"/>
    <property type="molecule type" value="Genomic_DNA"/>
</dbReference>
<proteinExistence type="predicted"/>
<name>Q7UQ07_RHOBA</name>
<dbReference type="HOGENOM" id="CLU_942940_0_0_0"/>
<keyword evidence="2" id="KW-1185">Reference proteome</keyword>
<evidence type="ECO:0000313" key="1">
    <source>
        <dbReference type="EMBL" id="CAD74899.1"/>
    </source>
</evidence>
<protein>
    <submittedName>
        <fullName evidence="1">Uncharacterized protein</fullName>
    </submittedName>
</protein>
<reference evidence="1 2" key="1">
    <citation type="journal article" date="2003" name="Proc. Natl. Acad. Sci. U.S.A.">
        <title>Complete genome sequence of the marine planctomycete Pirellula sp. strain 1.</title>
        <authorList>
            <person name="Gloeckner F.O."/>
            <person name="Kube M."/>
            <person name="Bauer M."/>
            <person name="Teeling H."/>
            <person name="Lombardot T."/>
            <person name="Ludwig W."/>
            <person name="Gade D."/>
            <person name="Beck A."/>
            <person name="Borzym K."/>
            <person name="Heitmann K."/>
            <person name="Rabus R."/>
            <person name="Schlesner H."/>
            <person name="Amann R."/>
            <person name="Reinhardt R."/>
        </authorList>
    </citation>
    <scope>NUCLEOTIDE SEQUENCE [LARGE SCALE GENOMIC DNA]</scope>
    <source>
        <strain evidence="2">DSM 10527 / NCIMB 13988 / SH1</strain>
    </source>
</reference>
<organism evidence="1 2">
    <name type="scientific">Rhodopirellula baltica (strain DSM 10527 / NCIMB 13988 / SH1)</name>
    <dbReference type="NCBI Taxonomy" id="243090"/>
    <lineage>
        <taxon>Bacteria</taxon>
        <taxon>Pseudomonadati</taxon>
        <taxon>Planctomycetota</taxon>
        <taxon>Planctomycetia</taxon>
        <taxon>Pirellulales</taxon>
        <taxon>Pirellulaceae</taxon>
        <taxon>Rhodopirellula</taxon>
    </lineage>
</organism>
<accession>Q7UQ07</accession>
<sequence>MTVVDMKAVATTMAWRPVVDGTSTINRCWLHVHARRGHINRCFHHRGCLHDDLVTNGSVLHCRNHHFAYALLVQRDDVRHDGTPLNTAGCNLIQHHAFADTAAAHRDDVVERDGCGRHKWRYGRLWGNGSCVVAGLRVIPLLSLQLFVFRVAKQSTGNGSDGTADCSSRPRFVVVVADDRACDRAGDTTQSCTTLGVGLCHGVAWGEDSRCQHSGTSENQTDAKVELDFHIQCHLKRGKRRERERERLLASAATETIRRPPTLLDRQSLQQQRQFFVSASQPRAILMKPSRETAQ</sequence>
<evidence type="ECO:0000313" key="2">
    <source>
        <dbReference type="Proteomes" id="UP000001025"/>
    </source>
</evidence>
<dbReference type="AlphaFoldDB" id="Q7UQ07"/>
<dbReference type="InParanoid" id="Q7UQ07"/>